<dbReference type="AlphaFoldDB" id="A0A7Z0E7U6"/>
<dbReference type="PROSITE" id="PS51257">
    <property type="entry name" value="PROKAR_LIPOPROTEIN"/>
    <property type="match status" value="1"/>
</dbReference>
<dbReference type="Proteomes" id="UP000560069">
    <property type="component" value="Unassembled WGS sequence"/>
</dbReference>
<dbReference type="InterPro" id="IPR006059">
    <property type="entry name" value="SBP"/>
</dbReference>
<organism evidence="2 3">
    <name type="scientific">Nesterenkonia sandarakina</name>
    <dbReference type="NCBI Taxonomy" id="272918"/>
    <lineage>
        <taxon>Bacteria</taxon>
        <taxon>Bacillati</taxon>
        <taxon>Actinomycetota</taxon>
        <taxon>Actinomycetes</taxon>
        <taxon>Micrococcales</taxon>
        <taxon>Micrococcaceae</taxon>
        <taxon>Nesterenkonia</taxon>
    </lineage>
</organism>
<dbReference type="EMBL" id="JACCFQ010000001">
    <property type="protein sequence ID" value="NYJ16509.1"/>
    <property type="molecule type" value="Genomic_DNA"/>
</dbReference>
<feature type="chain" id="PRO_5039167975" evidence="1">
    <location>
        <begin position="26"/>
        <end position="431"/>
    </location>
</feature>
<dbReference type="Gene3D" id="3.40.190.10">
    <property type="entry name" value="Periplasmic binding protein-like II"/>
    <property type="match status" value="2"/>
</dbReference>
<evidence type="ECO:0000256" key="1">
    <source>
        <dbReference type="SAM" id="SignalP"/>
    </source>
</evidence>
<evidence type="ECO:0000313" key="3">
    <source>
        <dbReference type="Proteomes" id="UP000560069"/>
    </source>
</evidence>
<dbReference type="PANTHER" id="PTHR43649">
    <property type="entry name" value="ARABINOSE-BINDING PROTEIN-RELATED"/>
    <property type="match status" value="1"/>
</dbReference>
<dbReference type="Pfam" id="PF13416">
    <property type="entry name" value="SBP_bac_8"/>
    <property type="match status" value="1"/>
</dbReference>
<name>A0A7Z0E7U6_9MICC</name>
<feature type="signal peptide" evidence="1">
    <location>
        <begin position="1"/>
        <end position="25"/>
    </location>
</feature>
<reference evidence="2 3" key="1">
    <citation type="submission" date="2020-07" db="EMBL/GenBank/DDBJ databases">
        <title>Sequencing the genomes of 1000 actinobacteria strains.</title>
        <authorList>
            <person name="Klenk H.-P."/>
        </authorList>
    </citation>
    <scope>NUCLEOTIDE SEQUENCE [LARGE SCALE GENOMIC DNA]</scope>
    <source>
        <strain evidence="2 3">DSM 15664</strain>
    </source>
</reference>
<dbReference type="PANTHER" id="PTHR43649:SF14">
    <property type="entry name" value="BLR3389 PROTEIN"/>
    <property type="match status" value="1"/>
</dbReference>
<accession>A0A7Z0E7U6</accession>
<keyword evidence="1" id="KW-0732">Signal</keyword>
<dbReference type="RefSeq" id="WP_179441432.1">
    <property type="nucleotide sequence ID" value="NZ_BAAALK010000006.1"/>
</dbReference>
<dbReference type="InterPro" id="IPR050490">
    <property type="entry name" value="Bact_solute-bd_prot1"/>
</dbReference>
<protein>
    <submittedName>
        <fullName evidence="2">Raffinose/stachyose/melibiose transport system substrate-binding protein</fullName>
    </submittedName>
</protein>
<proteinExistence type="predicted"/>
<dbReference type="SUPFAM" id="SSF53850">
    <property type="entry name" value="Periplasmic binding protein-like II"/>
    <property type="match status" value="1"/>
</dbReference>
<keyword evidence="3" id="KW-1185">Reference proteome</keyword>
<evidence type="ECO:0000313" key="2">
    <source>
        <dbReference type="EMBL" id="NYJ16509.1"/>
    </source>
</evidence>
<sequence length="431" mass="46701">MWGRKAKLSTAVLAAGSLLGLSACGGGDAGSTEPDAWVLNGGVWTVVEEDFEAWNEENPEQTFTVESFANDIYKERIRTAVGSGEAPTLIVGWTGGGLLEYVEGDYVTDITEPTADLRERLIDSVVANGEVDGATYAVPMNNVQPVMMYYNQELFDEAGIEVPTDWDEMLEAVEVFQDQGVHPFSLAGGSLWPMLMWASYLTDRIGGPEAFEAVVAGEPDAWSHPAIIEAMERIQELVEAGAFDPGFASVVADNNEDAHLVADGLSAMVLQGSWVYSRLLEEAPEFMESGNLGVTTFPSIPGGEGDPNSIVGNPANFWSVSANATEEEQQAGIDYLSEWLFNDDYVDGMLETGNIPPLTGLEDKIAETEDPEFLDFAYGMVTEAPNFQLSWDQAVDPSQERALLENLGQVFDGSLTPEEFAENMNATQPTD</sequence>
<comment type="caution">
    <text evidence="2">The sequence shown here is derived from an EMBL/GenBank/DDBJ whole genome shotgun (WGS) entry which is preliminary data.</text>
</comment>
<gene>
    <name evidence="2" type="ORF">HNR11_001043</name>
</gene>